<dbReference type="AlphaFoldDB" id="M7BTR6"/>
<accession>M7BTR6</accession>
<dbReference type="EMBL" id="KB528689">
    <property type="protein sequence ID" value="EMP35483.1"/>
    <property type="molecule type" value="Genomic_DNA"/>
</dbReference>
<evidence type="ECO:0000313" key="1">
    <source>
        <dbReference type="EMBL" id="EMP35483.1"/>
    </source>
</evidence>
<protein>
    <submittedName>
        <fullName evidence="1">Uncharacterized protein</fullName>
    </submittedName>
</protein>
<reference evidence="2" key="1">
    <citation type="journal article" date="2013" name="Nat. Genet.">
        <title>The draft genomes of soft-shell turtle and green sea turtle yield insights into the development and evolution of the turtle-specific body plan.</title>
        <authorList>
            <person name="Wang Z."/>
            <person name="Pascual-Anaya J."/>
            <person name="Zadissa A."/>
            <person name="Li W."/>
            <person name="Niimura Y."/>
            <person name="Huang Z."/>
            <person name="Li C."/>
            <person name="White S."/>
            <person name="Xiong Z."/>
            <person name="Fang D."/>
            <person name="Wang B."/>
            <person name="Ming Y."/>
            <person name="Chen Y."/>
            <person name="Zheng Y."/>
            <person name="Kuraku S."/>
            <person name="Pignatelli M."/>
            <person name="Herrero J."/>
            <person name="Beal K."/>
            <person name="Nozawa M."/>
            <person name="Li Q."/>
            <person name="Wang J."/>
            <person name="Zhang H."/>
            <person name="Yu L."/>
            <person name="Shigenobu S."/>
            <person name="Wang J."/>
            <person name="Liu J."/>
            <person name="Flicek P."/>
            <person name="Searle S."/>
            <person name="Wang J."/>
            <person name="Kuratani S."/>
            <person name="Yin Y."/>
            <person name="Aken B."/>
            <person name="Zhang G."/>
            <person name="Irie N."/>
        </authorList>
    </citation>
    <scope>NUCLEOTIDE SEQUENCE [LARGE SCALE GENOMIC DNA]</scope>
</reference>
<dbReference type="Proteomes" id="UP000031443">
    <property type="component" value="Unassembled WGS sequence"/>
</dbReference>
<gene>
    <name evidence="1" type="ORF">UY3_07447</name>
</gene>
<organism evidence="1 2">
    <name type="scientific">Chelonia mydas</name>
    <name type="common">Green sea-turtle</name>
    <name type="synonym">Chelonia agassizi</name>
    <dbReference type="NCBI Taxonomy" id="8469"/>
    <lineage>
        <taxon>Eukaryota</taxon>
        <taxon>Metazoa</taxon>
        <taxon>Chordata</taxon>
        <taxon>Craniata</taxon>
        <taxon>Vertebrata</taxon>
        <taxon>Euteleostomi</taxon>
        <taxon>Archelosauria</taxon>
        <taxon>Testudinata</taxon>
        <taxon>Testudines</taxon>
        <taxon>Cryptodira</taxon>
        <taxon>Durocryptodira</taxon>
        <taxon>Americhelydia</taxon>
        <taxon>Chelonioidea</taxon>
        <taxon>Cheloniidae</taxon>
        <taxon>Chelonia</taxon>
    </lineage>
</organism>
<proteinExistence type="predicted"/>
<keyword evidence="2" id="KW-1185">Reference proteome</keyword>
<name>M7BTR6_CHEMY</name>
<sequence length="143" mass="16108">MLQVKPEVQNCGRVHDCNSRSCRSGWRNTGKAPYGKPSEYRPTLNLAVDQWVSTYSPQATFSPISTELWSMSHPQGHTEETEIMAVQSPCLLSHQCGSVFTRALQRSSSAAVALYMKTSPKTKTLLQRYLLVFRQTEKASFYS</sequence>
<evidence type="ECO:0000313" key="2">
    <source>
        <dbReference type="Proteomes" id="UP000031443"/>
    </source>
</evidence>